<dbReference type="Proteomes" id="UP000649604">
    <property type="component" value="Unassembled WGS sequence"/>
</dbReference>
<dbReference type="AlphaFoldDB" id="A0A9D5JXR5"/>
<dbReference type="EMBL" id="WJJP01000469">
    <property type="protein sequence ID" value="MBD3325777.1"/>
    <property type="molecule type" value="Genomic_DNA"/>
</dbReference>
<comment type="caution">
    <text evidence="1">The sequence shown here is derived from an EMBL/GenBank/DDBJ whole genome shotgun (WGS) entry which is preliminary data.</text>
</comment>
<feature type="non-terminal residue" evidence="1">
    <location>
        <position position="68"/>
    </location>
</feature>
<accession>A0A9D5JXR5</accession>
<reference evidence="1" key="1">
    <citation type="submission" date="2019-11" db="EMBL/GenBank/DDBJ databases">
        <title>Microbial mats filling the niche in hypersaline microbial mats.</title>
        <authorList>
            <person name="Wong H.L."/>
            <person name="Macleod F.I."/>
            <person name="White R.A. III"/>
            <person name="Burns B.P."/>
        </authorList>
    </citation>
    <scope>NUCLEOTIDE SEQUENCE</scope>
    <source>
        <strain evidence="1">Rbin_158</strain>
    </source>
</reference>
<evidence type="ECO:0000313" key="2">
    <source>
        <dbReference type="Proteomes" id="UP000649604"/>
    </source>
</evidence>
<organism evidence="1 2">
    <name type="scientific">candidate division KSB3 bacterium</name>
    <dbReference type="NCBI Taxonomy" id="2044937"/>
    <lineage>
        <taxon>Bacteria</taxon>
        <taxon>candidate division KSB3</taxon>
    </lineage>
</organism>
<sequence length="68" mass="7182">MKLGVAVLIGLVSFLAIGLAAAEAAERSAFRYAAPVEQAGQVDVPVRIPLPAEVMAATSRHFADLRMF</sequence>
<proteinExistence type="predicted"/>
<evidence type="ECO:0000313" key="1">
    <source>
        <dbReference type="EMBL" id="MBD3325777.1"/>
    </source>
</evidence>
<gene>
    <name evidence="1" type="ORF">GF339_14415</name>
</gene>
<protein>
    <submittedName>
        <fullName evidence="1">Uncharacterized protein</fullName>
    </submittedName>
</protein>
<name>A0A9D5JXR5_9BACT</name>